<organism evidence="2">
    <name type="scientific">uncultured Sporomusa sp</name>
    <dbReference type="NCBI Taxonomy" id="307249"/>
    <lineage>
        <taxon>Bacteria</taxon>
        <taxon>Bacillati</taxon>
        <taxon>Bacillota</taxon>
        <taxon>Negativicutes</taxon>
        <taxon>Selenomonadales</taxon>
        <taxon>Sporomusaceae</taxon>
        <taxon>Sporomusa</taxon>
        <taxon>environmental samples</taxon>
    </lineage>
</organism>
<name>A0A212LV42_9FIRM</name>
<protein>
    <submittedName>
        <fullName evidence="2">SAM-dependent methyltransferase</fullName>
    </submittedName>
</protein>
<accession>A0A212LV42</accession>
<reference evidence="2" key="1">
    <citation type="submission" date="2016-08" db="EMBL/GenBank/DDBJ databases">
        <authorList>
            <person name="Seilhamer J.J."/>
        </authorList>
    </citation>
    <scope>NUCLEOTIDE SEQUENCE</scope>
    <source>
        <strain evidence="2">86</strain>
    </source>
</reference>
<dbReference type="InterPro" id="IPR043768">
    <property type="entry name" value="DUF5714"/>
</dbReference>
<evidence type="ECO:0000259" key="1">
    <source>
        <dbReference type="Pfam" id="PF18978"/>
    </source>
</evidence>
<sequence>MDISKDCLICGAALSYRETAAEHLCNYCRQAFTANISCPAGHFICDNCHSASANELIKTYCLTEAATDPVAMAIHLMHSPQIKMHGPEHHFLVPAVLLTAYYNHKQKPSEKAAKLAEAEKRARNVLGGFCGFYGACGAGVGVGIFVSLITGSTPLAQTTWSQSNLATACALQSIAGFSGPRCCKRDSFLAILAAVDFLHNVFNIALPVKQAITCEFFSQNNECLQTRCSFYAGE</sequence>
<dbReference type="EMBL" id="FMJE01000003">
    <property type="protein sequence ID" value="SCM81340.1"/>
    <property type="molecule type" value="Genomic_DNA"/>
</dbReference>
<proteinExistence type="predicted"/>
<keyword evidence="2" id="KW-0489">Methyltransferase</keyword>
<dbReference type="GO" id="GO:0032259">
    <property type="term" value="P:methylation"/>
    <property type="evidence" value="ECO:0007669"/>
    <property type="project" value="UniProtKB-KW"/>
</dbReference>
<gene>
    <name evidence="2" type="ORF">KL86SPO_31519</name>
</gene>
<dbReference type="RefSeq" id="WP_288184384.1">
    <property type="nucleotide sequence ID" value="NZ_LT608335.1"/>
</dbReference>
<dbReference type="AlphaFoldDB" id="A0A212LV42"/>
<dbReference type="GO" id="GO:0008168">
    <property type="term" value="F:methyltransferase activity"/>
    <property type="evidence" value="ECO:0007669"/>
    <property type="project" value="UniProtKB-KW"/>
</dbReference>
<keyword evidence="2" id="KW-0808">Transferase</keyword>
<dbReference type="Pfam" id="PF18978">
    <property type="entry name" value="DUF5714"/>
    <property type="match status" value="1"/>
</dbReference>
<feature type="domain" description="DUF5714" evidence="1">
    <location>
        <begin position="57"/>
        <end position="231"/>
    </location>
</feature>
<evidence type="ECO:0000313" key="2">
    <source>
        <dbReference type="EMBL" id="SCM81340.1"/>
    </source>
</evidence>